<keyword evidence="5 12" id="KW-0732">Signal</keyword>
<evidence type="ECO:0000256" key="12">
    <source>
        <dbReference type="SAM" id="SignalP"/>
    </source>
</evidence>
<dbReference type="InterPro" id="IPR003591">
    <property type="entry name" value="Leu-rich_rpt_typical-subtyp"/>
</dbReference>
<comment type="caution">
    <text evidence="14">The sequence shown here is derived from an EMBL/GenBank/DDBJ whole genome shotgun (WGS) entry which is preliminary data.</text>
</comment>
<evidence type="ECO:0000256" key="8">
    <source>
        <dbReference type="ARBA" id="ARBA00023136"/>
    </source>
</evidence>
<keyword evidence="7 11" id="KW-1133">Transmembrane helix</keyword>
<organism evidence="14 15">
    <name type="scientific">Sinanodonta woodiana</name>
    <name type="common">Chinese pond mussel</name>
    <name type="synonym">Anodonta woodiana</name>
    <dbReference type="NCBI Taxonomy" id="1069815"/>
    <lineage>
        <taxon>Eukaryota</taxon>
        <taxon>Metazoa</taxon>
        <taxon>Spiralia</taxon>
        <taxon>Lophotrochozoa</taxon>
        <taxon>Mollusca</taxon>
        <taxon>Bivalvia</taxon>
        <taxon>Autobranchia</taxon>
        <taxon>Heteroconchia</taxon>
        <taxon>Palaeoheterodonta</taxon>
        <taxon>Unionida</taxon>
        <taxon>Unionoidea</taxon>
        <taxon>Unionidae</taxon>
        <taxon>Unioninae</taxon>
        <taxon>Sinanodonta</taxon>
    </lineage>
</organism>
<evidence type="ECO:0000313" key="15">
    <source>
        <dbReference type="Proteomes" id="UP001634394"/>
    </source>
</evidence>
<protein>
    <recommendedName>
        <fullName evidence="13">TIR domain-containing protein</fullName>
    </recommendedName>
</protein>
<comment type="subcellular location">
    <subcellularLocation>
        <location evidence="1">Membrane</location>
        <topology evidence="1">Single-pass membrane protein</topology>
    </subcellularLocation>
</comment>
<keyword evidence="4 11" id="KW-0812">Transmembrane</keyword>
<dbReference type="Proteomes" id="UP001634394">
    <property type="component" value="Unassembled WGS sequence"/>
</dbReference>
<feature type="signal peptide" evidence="12">
    <location>
        <begin position="1"/>
        <end position="16"/>
    </location>
</feature>
<dbReference type="PRINTS" id="PR01537">
    <property type="entry name" value="INTRLKN1R1F"/>
</dbReference>
<dbReference type="PANTHER" id="PTHR24365:SF541">
    <property type="entry name" value="PROTEIN TOLL-RELATED"/>
    <property type="match status" value="1"/>
</dbReference>
<feature type="chain" id="PRO_5044850654" description="TIR domain-containing protein" evidence="12">
    <location>
        <begin position="17"/>
        <end position="912"/>
    </location>
</feature>
<dbReference type="Gene3D" id="3.40.50.10140">
    <property type="entry name" value="Toll/interleukin-1 receptor homology (TIR) domain"/>
    <property type="match status" value="1"/>
</dbReference>
<gene>
    <name evidence="14" type="ORF">ACJMK2_018983</name>
</gene>
<dbReference type="SMART" id="SM00369">
    <property type="entry name" value="LRR_TYP"/>
    <property type="match status" value="7"/>
</dbReference>
<evidence type="ECO:0000256" key="9">
    <source>
        <dbReference type="ARBA" id="ARBA00023170"/>
    </source>
</evidence>
<name>A0ABD3UF14_SINWO</name>
<evidence type="ECO:0000256" key="3">
    <source>
        <dbReference type="ARBA" id="ARBA00022614"/>
    </source>
</evidence>
<dbReference type="SMART" id="SM00255">
    <property type="entry name" value="TIR"/>
    <property type="match status" value="1"/>
</dbReference>
<feature type="domain" description="TIR" evidence="13">
    <location>
        <begin position="768"/>
        <end position="910"/>
    </location>
</feature>
<evidence type="ECO:0000256" key="2">
    <source>
        <dbReference type="ARBA" id="ARBA00009634"/>
    </source>
</evidence>
<keyword evidence="3" id="KW-0433">Leucine-rich repeat</keyword>
<dbReference type="EMBL" id="JBJQND010000016">
    <property type="protein sequence ID" value="KAL3848104.1"/>
    <property type="molecule type" value="Genomic_DNA"/>
</dbReference>
<dbReference type="PROSITE" id="PS51450">
    <property type="entry name" value="LRR"/>
    <property type="match status" value="2"/>
</dbReference>
<dbReference type="SUPFAM" id="SSF52058">
    <property type="entry name" value="L domain-like"/>
    <property type="match status" value="2"/>
</dbReference>
<evidence type="ECO:0000256" key="11">
    <source>
        <dbReference type="SAM" id="Phobius"/>
    </source>
</evidence>
<feature type="transmembrane region" description="Helical" evidence="11">
    <location>
        <begin position="715"/>
        <end position="737"/>
    </location>
</feature>
<evidence type="ECO:0000259" key="13">
    <source>
        <dbReference type="PROSITE" id="PS50104"/>
    </source>
</evidence>
<keyword evidence="15" id="KW-1185">Reference proteome</keyword>
<dbReference type="InterPro" id="IPR001611">
    <property type="entry name" value="Leu-rich_rpt"/>
</dbReference>
<reference evidence="14 15" key="1">
    <citation type="submission" date="2024-11" db="EMBL/GenBank/DDBJ databases">
        <title>Chromosome-level genome assembly of the freshwater bivalve Anodonta woodiana.</title>
        <authorList>
            <person name="Chen X."/>
        </authorList>
    </citation>
    <scope>NUCLEOTIDE SEQUENCE [LARGE SCALE GENOMIC DNA]</scope>
    <source>
        <strain evidence="14">MN2024</strain>
        <tissue evidence="14">Gills</tissue>
    </source>
</reference>
<evidence type="ECO:0000256" key="7">
    <source>
        <dbReference type="ARBA" id="ARBA00022989"/>
    </source>
</evidence>
<dbReference type="Pfam" id="PF01582">
    <property type="entry name" value="TIR"/>
    <property type="match status" value="1"/>
</dbReference>
<dbReference type="Pfam" id="PF13855">
    <property type="entry name" value="LRR_8"/>
    <property type="match status" value="3"/>
</dbReference>
<dbReference type="GO" id="GO:0016020">
    <property type="term" value="C:membrane"/>
    <property type="evidence" value="ECO:0007669"/>
    <property type="project" value="UniProtKB-SubCell"/>
</dbReference>
<evidence type="ECO:0000256" key="10">
    <source>
        <dbReference type="ARBA" id="ARBA00023180"/>
    </source>
</evidence>
<dbReference type="SUPFAM" id="SSF52200">
    <property type="entry name" value="Toll/Interleukin receptor TIR domain"/>
    <property type="match status" value="1"/>
</dbReference>
<dbReference type="SMART" id="SM00365">
    <property type="entry name" value="LRR_SD22"/>
    <property type="match status" value="6"/>
</dbReference>
<dbReference type="InterPro" id="IPR035897">
    <property type="entry name" value="Toll_tir_struct_dom_sf"/>
</dbReference>
<evidence type="ECO:0000256" key="4">
    <source>
        <dbReference type="ARBA" id="ARBA00022692"/>
    </source>
</evidence>
<evidence type="ECO:0000256" key="6">
    <source>
        <dbReference type="ARBA" id="ARBA00022737"/>
    </source>
</evidence>
<keyword evidence="9" id="KW-0675">Receptor</keyword>
<dbReference type="Gene3D" id="3.80.10.10">
    <property type="entry name" value="Ribonuclease Inhibitor"/>
    <property type="match status" value="3"/>
</dbReference>
<evidence type="ECO:0000256" key="1">
    <source>
        <dbReference type="ARBA" id="ARBA00004167"/>
    </source>
</evidence>
<dbReference type="PANTHER" id="PTHR24365">
    <property type="entry name" value="TOLL-LIKE RECEPTOR"/>
    <property type="match status" value="1"/>
</dbReference>
<sequence length="912" mass="105072">MELIIVFGWLLSTTNGERTPPIQPAYSRCVRNVTCKCSRDNVNHLTVDCSNMTLTEIPRMPDDTIFLYLNDNEIEGIDKGTFSNLPNLLSLDLSNNYIQRVDRDGFQGLKNLRRLDLSNNAVPLKASGFEPGVFRSLTNLCYLNIQKVQRNDNSSYPDETFADMIALTTLKIDGKPNAIFGAGFAKLQSLYMLKLSSNKCNMYTVYNNTFAHLHSITVLDISRCYIHVIEPGALIPLRQLQYLDISNNVALSLDGLRNASYGLTNGPISVLKANKLYPNFHLSVQLNNEHLEFLKQTHIKELYLNENQIELIDSNCDNVCPKSMVKLSVIDNKFTFGYYIFQAYTCKSLKIFLGGYQHTSHIPYKQTTETEHERRPIEEFTLITDFESCMHDSNTTICIDKNDKHIREFLSYRNISGDLRSTEYSKSVPSVMQNILLPEGNTKEENTNSTHVSEKTTDFSDTGISFNVPPKLEEFHFQFADLRYEIPKINFLNSSVKFINVSGNSLYKLTGPLVGLEKLETLDISDNLCSNVSDQFFENLKNLKSLFLGDNLLGLVLMKDSEGKIFGNLSELSTLVLSNNQITSLPVQLFSGLHSLEHLDIRWNYLQTLNVNINRMKITYLNINRNLLTALPHNVRMQLTQQVKFNNVTIDLRDNPFECDCSSLKFMKWVYDEKSQIKFIGLENYTCNVNENDHSFIVLGNLVRGFEKRCANYTVAIWILSTSMILFVAVLIAGMMYRYRWKLRYLYYMTKRRYRGYNGLYENDRDNYQFDAFLSYADNNLRFVKFTLLPKVETEGVHLCIHHRDFLPGEEIAANIANAIHRSRKTVVLLDDDFMSSYWCMYELNMARMESVYSRNGENILIVVLKEAVDRSKLPLEIIDLIHKNTYIELPEVIMEIDIPDICRRLRDTIID</sequence>
<dbReference type="PROSITE" id="PS50104">
    <property type="entry name" value="TIR"/>
    <property type="match status" value="1"/>
</dbReference>
<comment type="similarity">
    <text evidence="2">Belongs to the Toll-like receptor family.</text>
</comment>
<accession>A0ABD3UF14</accession>
<proteinExistence type="inferred from homology"/>
<keyword evidence="8 11" id="KW-0472">Membrane</keyword>
<dbReference type="AlphaFoldDB" id="A0ABD3UF14"/>
<evidence type="ECO:0000313" key="14">
    <source>
        <dbReference type="EMBL" id="KAL3848104.1"/>
    </source>
</evidence>
<evidence type="ECO:0000256" key="5">
    <source>
        <dbReference type="ARBA" id="ARBA00022729"/>
    </source>
</evidence>
<keyword evidence="6" id="KW-0677">Repeat</keyword>
<dbReference type="InterPro" id="IPR000157">
    <property type="entry name" value="TIR_dom"/>
</dbReference>
<keyword evidence="10" id="KW-0325">Glycoprotein</keyword>
<dbReference type="InterPro" id="IPR032675">
    <property type="entry name" value="LRR_dom_sf"/>
</dbReference>